<evidence type="ECO:0000256" key="2">
    <source>
        <dbReference type="ARBA" id="ARBA00007357"/>
    </source>
</evidence>
<dbReference type="InterPro" id="IPR000718">
    <property type="entry name" value="Peptidase_M13"/>
</dbReference>
<dbReference type="InterPro" id="IPR018497">
    <property type="entry name" value="Peptidase_M13_C"/>
</dbReference>
<gene>
    <name evidence="10" type="ORF">metaSSY_00650</name>
</gene>
<dbReference type="InterPro" id="IPR008753">
    <property type="entry name" value="Peptidase_M13_N"/>
</dbReference>
<comment type="cofactor">
    <cofactor evidence="1">
        <name>Zn(2+)</name>
        <dbReference type="ChEBI" id="CHEBI:29105"/>
    </cofactor>
</comment>
<feature type="domain" description="Peptidase M13 C-terminal" evidence="8">
    <location>
        <begin position="468"/>
        <end position="668"/>
    </location>
</feature>
<dbReference type="AlphaFoldDB" id="R4JC31"/>
<keyword evidence="4" id="KW-0479">Metal-binding</keyword>
<name>R4JC31_9BACT</name>
<keyword evidence="3" id="KW-0645">Protease</keyword>
<accession>R4JC31</accession>
<comment type="similarity">
    <text evidence="2">Belongs to the peptidase M13 family.</text>
</comment>
<evidence type="ECO:0000259" key="8">
    <source>
        <dbReference type="Pfam" id="PF01431"/>
    </source>
</evidence>
<dbReference type="GO" id="GO:0005886">
    <property type="term" value="C:plasma membrane"/>
    <property type="evidence" value="ECO:0007669"/>
    <property type="project" value="TreeGrafter"/>
</dbReference>
<evidence type="ECO:0000313" key="10">
    <source>
        <dbReference type="EMBL" id="AGK84819.1"/>
    </source>
</evidence>
<dbReference type="Pfam" id="PF01431">
    <property type="entry name" value="Peptidase_M13"/>
    <property type="match status" value="1"/>
</dbReference>
<keyword evidence="5" id="KW-0378">Hydrolase</keyword>
<evidence type="ECO:0000256" key="6">
    <source>
        <dbReference type="ARBA" id="ARBA00022833"/>
    </source>
</evidence>
<dbReference type="PANTHER" id="PTHR11733">
    <property type="entry name" value="ZINC METALLOPROTEASE FAMILY M13 NEPRILYSIN-RELATED"/>
    <property type="match status" value="1"/>
</dbReference>
<dbReference type="GO" id="GO:0004222">
    <property type="term" value="F:metalloendopeptidase activity"/>
    <property type="evidence" value="ECO:0007669"/>
    <property type="project" value="InterPro"/>
</dbReference>
<dbReference type="InterPro" id="IPR024079">
    <property type="entry name" value="MetalloPept_cat_dom_sf"/>
</dbReference>
<dbReference type="Pfam" id="PF05649">
    <property type="entry name" value="Peptidase_M13_N"/>
    <property type="match status" value="1"/>
</dbReference>
<evidence type="ECO:0000256" key="3">
    <source>
        <dbReference type="ARBA" id="ARBA00022670"/>
    </source>
</evidence>
<dbReference type="CDD" id="cd08662">
    <property type="entry name" value="M13"/>
    <property type="match status" value="1"/>
</dbReference>
<dbReference type="SUPFAM" id="SSF55486">
    <property type="entry name" value="Metalloproteases ('zincins'), catalytic domain"/>
    <property type="match status" value="1"/>
</dbReference>
<keyword evidence="7" id="KW-0482">Metalloprotease</keyword>
<dbReference type="PANTHER" id="PTHR11733:SF167">
    <property type="entry name" value="FI17812P1-RELATED"/>
    <property type="match status" value="1"/>
</dbReference>
<evidence type="ECO:0000256" key="5">
    <source>
        <dbReference type="ARBA" id="ARBA00022801"/>
    </source>
</evidence>
<dbReference type="Gene3D" id="3.40.390.10">
    <property type="entry name" value="Collagenase (Catalytic Domain)"/>
    <property type="match status" value="1"/>
</dbReference>
<dbReference type="InterPro" id="IPR042089">
    <property type="entry name" value="Peptidase_M13_dom_2"/>
</dbReference>
<dbReference type="PROSITE" id="PS51885">
    <property type="entry name" value="NEPRILYSIN"/>
    <property type="match status" value="1"/>
</dbReference>
<keyword evidence="6" id="KW-0862">Zinc</keyword>
<dbReference type="EMBL" id="KC595277">
    <property type="protein sequence ID" value="AGK84819.1"/>
    <property type="molecule type" value="Genomic_DNA"/>
</dbReference>
<evidence type="ECO:0000256" key="7">
    <source>
        <dbReference type="ARBA" id="ARBA00023049"/>
    </source>
</evidence>
<dbReference type="Gene3D" id="1.10.1380.10">
    <property type="entry name" value="Neutral endopeptidase , domain2"/>
    <property type="match status" value="1"/>
</dbReference>
<dbReference type="GO" id="GO:0016485">
    <property type="term" value="P:protein processing"/>
    <property type="evidence" value="ECO:0007669"/>
    <property type="project" value="TreeGrafter"/>
</dbReference>
<sequence length="672" mass="77449">MEKNINHDKNIRADHDNIGIRHGIDLSNLDNDVNPSENFYKYACGGWMKKHPLTAEYSRFGTFDLLRENAREQLKDLIINLEHNPDSKVKGTDAQKVCDLYRMGMDSERLNREGAAPLRPFIDKIMQSKPEDFTELLSWLHNGICNSFFATGVGADSKDSDRNIMHIGEAGLGLGDLDFYLEDNETNRKILSAYRTYVKRLMELIGYDERQSERVWNNVIFIETEFAKHKMTREQRRNPLARYNIRTLEQISLDYPNIDWKIYFERLGVTGLQEANVSSLGFMEFVNSFLPTLTWEQIKDYVLYEMVTDSSGVLSDDFHDANFEMFGRVMSGKEEPEPRWKRAMTIPNSMLGEAVGKLYVAKYFPDDNKAYMLTLVENLRMALALHIDNLTWMSDQTKAKAKDKLAAFSVKIGYPDKWKDYSEIDVDPNQSYLENVYKASVWYTQDNMRKLGKPVDKTEWHMTPQTVNAYYNPTSNEICFPAGILQPPYFDPTADDAQNYGAIGVVIGHEMTHGFDDQGRQFDKNGNLHNWWLPEDSERFNKLTEILVRQFDDVEVAPGVHANGTFTLGENIADQGGLRIALTAYLQSMKGKDLSEIDGFSAIQRFYLSYANVWAGNIRPEEIIVRTKTDPHSLGESRVNVTLRNISPFFETFDIKEGDKMYRPESERVIIW</sequence>
<protein>
    <recommendedName>
        <fullName evidence="11">Peptidase M13</fullName>
    </recommendedName>
</protein>
<evidence type="ECO:0000259" key="9">
    <source>
        <dbReference type="Pfam" id="PF05649"/>
    </source>
</evidence>
<evidence type="ECO:0008006" key="11">
    <source>
        <dbReference type="Google" id="ProtNLM"/>
    </source>
</evidence>
<organism evidence="10">
    <name type="scientific">uncultured bacterium BAC25G1</name>
    <dbReference type="NCBI Taxonomy" id="1329523"/>
    <lineage>
        <taxon>Bacteria</taxon>
        <taxon>environmental samples</taxon>
    </lineage>
</organism>
<evidence type="ECO:0000256" key="4">
    <source>
        <dbReference type="ARBA" id="ARBA00022723"/>
    </source>
</evidence>
<dbReference type="PRINTS" id="PR00786">
    <property type="entry name" value="NEPRILYSIN"/>
</dbReference>
<reference evidence="10" key="1">
    <citation type="journal article" date="2013" name="Appl. Environ. Microbiol.">
        <title>Functional screening of a metagenomic library reveals operons responsible for enhanced intestinal colonization by gut commensal microbes.</title>
        <authorList>
            <person name="Yoon M.Y."/>
            <person name="Lee K.M."/>
            <person name="Yoon Y."/>
            <person name="Go J."/>
            <person name="Park Y."/>
            <person name="Cho Y.J."/>
            <person name="Tannock G.W."/>
            <person name="Yoon S.S."/>
        </authorList>
    </citation>
    <scope>NUCLEOTIDE SEQUENCE</scope>
</reference>
<proteinExistence type="inferred from homology"/>
<feature type="domain" description="Peptidase M13 N-terminal" evidence="9">
    <location>
        <begin position="35"/>
        <end position="415"/>
    </location>
</feature>
<evidence type="ECO:0000256" key="1">
    <source>
        <dbReference type="ARBA" id="ARBA00001947"/>
    </source>
</evidence>
<dbReference type="GO" id="GO:0046872">
    <property type="term" value="F:metal ion binding"/>
    <property type="evidence" value="ECO:0007669"/>
    <property type="project" value="UniProtKB-KW"/>
</dbReference>